<dbReference type="Pfam" id="PF13609">
    <property type="entry name" value="Porin_4"/>
    <property type="match status" value="1"/>
</dbReference>
<evidence type="ECO:0000256" key="9">
    <source>
        <dbReference type="ARBA" id="ARBA00023136"/>
    </source>
</evidence>
<proteinExistence type="predicted"/>
<evidence type="ECO:0000256" key="5">
    <source>
        <dbReference type="ARBA" id="ARBA00022692"/>
    </source>
</evidence>
<evidence type="ECO:0000256" key="4">
    <source>
        <dbReference type="ARBA" id="ARBA00022452"/>
    </source>
</evidence>
<evidence type="ECO:0000256" key="6">
    <source>
        <dbReference type="ARBA" id="ARBA00022729"/>
    </source>
</evidence>
<dbReference type="PRINTS" id="PR00182">
    <property type="entry name" value="ECOLNEIPORIN"/>
</dbReference>
<dbReference type="RefSeq" id="WP_265047258.1">
    <property type="nucleotide sequence ID" value="NZ_CP100390.1"/>
</dbReference>
<evidence type="ECO:0000256" key="10">
    <source>
        <dbReference type="ARBA" id="ARBA00023237"/>
    </source>
</evidence>
<gene>
    <name evidence="13" type="ORF">NKI27_17180</name>
</gene>
<accession>A0ABY6N0Z0</accession>
<protein>
    <submittedName>
        <fullName evidence="13">Porin</fullName>
    </submittedName>
</protein>
<dbReference type="Proteomes" id="UP001163739">
    <property type="component" value="Chromosome"/>
</dbReference>
<keyword evidence="8" id="KW-0626">Porin</keyword>
<keyword evidence="9" id="KW-0472">Membrane</keyword>
<dbReference type="InterPro" id="IPR033900">
    <property type="entry name" value="Gram_neg_porin_domain"/>
</dbReference>
<dbReference type="EMBL" id="CP100390">
    <property type="protein sequence ID" value="UZE95768.1"/>
    <property type="molecule type" value="Genomic_DNA"/>
</dbReference>
<name>A0ABY6N0Z0_9ALTE</name>
<keyword evidence="5" id="KW-0812">Transmembrane</keyword>
<evidence type="ECO:0000313" key="14">
    <source>
        <dbReference type="Proteomes" id="UP001163739"/>
    </source>
</evidence>
<feature type="domain" description="Porin" evidence="12">
    <location>
        <begin position="8"/>
        <end position="335"/>
    </location>
</feature>
<dbReference type="SUPFAM" id="SSF56935">
    <property type="entry name" value="Porins"/>
    <property type="match status" value="1"/>
</dbReference>
<sequence length="353" mass="37625">MKKTLIASAVAAAALSTSAFAEEYADKLDARLALMPTVYGNIQLAWAHTDMDPGNSETTGLVDNGSTIGFKHSHEISPGLTGFIKAELEFDADDKAGNGGLNAFDEAYIGVKGDFGKVWVGSDDSVYEQNIDYVVNFFEYAEYNIGGSYSTGEGDLVQYVSPSMGGFSAFGAVQINSNEVQGSAYPYQLGVSYAVDAVTVALAMDSNDGSTAYSKGAACVTAPDTVVLGVVVPGVETCSASDVNNENTYGLRIAYEMDNVMVSGEYQTRSDVQNQFGLIGVYTMGANQFALAYEWMESDAPGSKDEDSTVSLQALHNLSDNMYVYTEAYFSNKDDGTNDQDIAQLVLGATYVF</sequence>
<organism evidence="13 14">
    <name type="scientific">Alkalimarinus alittae</name>
    <dbReference type="NCBI Taxonomy" id="2961619"/>
    <lineage>
        <taxon>Bacteria</taxon>
        <taxon>Pseudomonadati</taxon>
        <taxon>Pseudomonadota</taxon>
        <taxon>Gammaproteobacteria</taxon>
        <taxon>Alteromonadales</taxon>
        <taxon>Alteromonadaceae</taxon>
        <taxon>Alkalimarinus</taxon>
    </lineage>
</organism>
<dbReference type="Gene3D" id="2.40.160.10">
    <property type="entry name" value="Porin"/>
    <property type="match status" value="1"/>
</dbReference>
<dbReference type="InterPro" id="IPR050298">
    <property type="entry name" value="Gram-neg_bact_OMP"/>
</dbReference>
<dbReference type="InterPro" id="IPR001702">
    <property type="entry name" value="Porin_Gram-ve"/>
</dbReference>
<reference evidence="13" key="1">
    <citation type="submission" date="2022-06" db="EMBL/GenBank/DDBJ databases">
        <title>Alkalimarinus sp. nov., isolated from gut of a Alitta virens.</title>
        <authorList>
            <person name="Yang A.I."/>
            <person name="Shin N.-R."/>
        </authorList>
    </citation>
    <scope>NUCLEOTIDE SEQUENCE</scope>
    <source>
        <strain evidence="13">A2M4</strain>
    </source>
</reference>
<evidence type="ECO:0000313" key="13">
    <source>
        <dbReference type="EMBL" id="UZE95768.1"/>
    </source>
</evidence>
<feature type="chain" id="PRO_5045543719" evidence="11">
    <location>
        <begin position="22"/>
        <end position="353"/>
    </location>
</feature>
<evidence type="ECO:0000256" key="7">
    <source>
        <dbReference type="ARBA" id="ARBA00023065"/>
    </source>
</evidence>
<keyword evidence="14" id="KW-1185">Reference proteome</keyword>
<keyword evidence="7" id="KW-0406">Ion transport</keyword>
<keyword evidence="3" id="KW-0813">Transport</keyword>
<dbReference type="PANTHER" id="PTHR34501:SF9">
    <property type="entry name" value="MAJOR OUTER MEMBRANE PROTEIN P.IA"/>
    <property type="match status" value="1"/>
</dbReference>
<evidence type="ECO:0000256" key="11">
    <source>
        <dbReference type="SAM" id="SignalP"/>
    </source>
</evidence>
<comment type="subcellular location">
    <subcellularLocation>
        <location evidence="1">Cell outer membrane</location>
        <topology evidence="1">Multi-pass membrane protein</topology>
    </subcellularLocation>
</comment>
<feature type="signal peptide" evidence="11">
    <location>
        <begin position="1"/>
        <end position="21"/>
    </location>
</feature>
<evidence type="ECO:0000256" key="3">
    <source>
        <dbReference type="ARBA" id="ARBA00022448"/>
    </source>
</evidence>
<keyword evidence="4" id="KW-1134">Transmembrane beta strand</keyword>
<evidence type="ECO:0000256" key="2">
    <source>
        <dbReference type="ARBA" id="ARBA00011233"/>
    </source>
</evidence>
<comment type="subunit">
    <text evidence="2">Homotrimer.</text>
</comment>
<dbReference type="PANTHER" id="PTHR34501">
    <property type="entry name" value="PROTEIN YDDL-RELATED"/>
    <property type="match status" value="1"/>
</dbReference>
<evidence type="ECO:0000256" key="1">
    <source>
        <dbReference type="ARBA" id="ARBA00004571"/>
    </source>
</evidence>
<keyword evidence="6 11" id="KW-0732">Signal</keyword>
<dbReference type="InterPro" id="IPR023614">
    <property type="entry name" value="Porin_dom_sf"/>
</dbReference>
<dbReference type="CDD" id="cd00342">
    <property type="entry name" value="gram_neg_porins"/>
    <property type="match status" value="1"/>
</dbReference>
<keyword evidence="10" id="KW-0998">Cell outer membrane</keyword>
<evidence type="ECO:0000259" key="12">
    <source>
        <dbReference type="Pfam" id="PF13609"/>
    </source>
</evidence>
<evidence type="ECO:0000256" key="8">
    <source>
        <dbReference type="ARBA" id="ARBA00023114"/>
    </source>
</evidence>